<evidence type="ECO:0000313" key="1">
    <source>
        <dbReference type="EMBL" id="GLB45127.1"/>
    </source>
</evidence>
<dbReference type="OrthoDB" id="3046524at2759"/>
<comment type="caution">
    <text evidence="1">The sequence shown here is derived from an EMBL/GenBank/DDBJ whole genome shotgun (WGS) entry which is preliminary data.</text>
</comment>
<protein>
    <submittedName>
        <fullName evidence="1">Uncharacterized protein</fullName>
    </submittedName>
</protein>
<reference evidence="1" key="1">
    <citation type="submission" date="2022-07" db="EMBL/GenBank/DDBJ databases">
        <title>The genome of Lyophyllum shimeji provides insight into the initial evolution of ectomycorrhizal fungal genome.</title>
        <authorList>
            <person name="Kobayashi Y."/>
            <person name="Shibata T."/>
            <person name="Hirakawa H."/>
            <person name="Shigenobu S."/>
            <person name="Nishiyama T."/>
            <person name="Yamada A."/>
            <person name="Hasebe M."/>
            <person name="Kawaguchi M."/>
        </authorList>
    </citation>
    <scope>NUCLEOTIDE SEQUENCE</scope>
    <source>
        <strain evidence="1">AT787</strain>
    </source>
</reference>
<name>A0A9P3PY09_LYOSH</name>
<dbReference type="EMBL" id="BRPK01000020">
    <property type="protein sequence ID" value="GLB45127.1"/>
    <property type="molecule type" value="Genomic_DNA"/>
</dbReference>
<evidence type="ECO:0000313" key="2">
    <source>
        <dbReference type="Proteomes" id="UP001063166"/>
    </source>
</evidence>
<proteinExistence type="predicted"/>
<sequence>MVLFDNPATEFRDVGDIDAAPEHENPLVLRPLGTLHGPDSGVGGLQHSGGLGDDVLVHALVHALVIAPLDISQDLVFLAGSDETLQSADGEKLRLEQHDIRVVGAAVSVVRPARERIGLPHTTSRTVVKHEVEIGQVQGPPCLTPVELFGGQEVFEVLVVHIDFDLVPCTFKEMPPLLKCADDGKHLLVVDLVVPLNGVQALGVERDRVPFLVLRRLLG</sequence>
<accession>A0A9P3PY09</accession>
<gene>
    <name evidence="1" type="ORF">LshimejAT787_2000320</name>
</gene>
<keyword evidence="2" id="KW-1185">Reference proteome</keyword>
<dbReference type="Proteomes" id="UP001063166">
    <property type="component" value="Unassembled WGS sequence"/>
</dbReference>
<organism evidence="1 2">
    <name type="scientific">Lyophyllum shimeji</name>
    <name type="common">Hon-shimeji</name>
    <name type="synonym">Tricholoma shimeji</name>
    <dbReference type="NCBI Taxonomy" id="47721"/>
    <lineage>
        <taxon>Eukaryota</taxon>
        <taxon>Fungi</taxon>
        <taxon>Dikarya</taxon>
        <taxon>Basidiomycota</taxon>
        <taxon>Agaricomycotina</taxon>
        <taxon>Agaricomycetes</taxon>
        <taxon>Agaricomycetidae</taxon>
        <taxon>Agaricales</taxon>
        <taxon>Tricholomatineae</taxon>
        <taxon>Lyophyllaceae</taxon>
        <taxon>Lyophyllum</taxon>
    </lineage>
</organism>
<dbReference type="AlphaFoldDB" id="A0A9P3PY09"/>